<dbReference type="AlphaFoldDB" id="A0A6G1X5M9"/>
<sequence length="143" mass="15704">MGIFIVPIDGSDNSLKALAYATRLATPLQNDLLIVNVQPNLSNAYVKRFVTDRQIKEFREAMTTEAFEKVDDVIKDFPGTAEKQMLIGLPEKEICHVAEKVDAENIIMGTRGLSLMKGKILGSVSYSVLHEAPCPVTIVPSVD</sequence>
<dbReference type="CDD" id="cd00293">
    <property type="entry name" value="USP-like"/>
    <property type="match status" value="1"/>
</dbReference>
<protein>
    <submittedName>
        <fullName evidence="3">Universal stress protein</fullName>
    </submittedName>
</protein>
<comment type="caution">
    <text evidence="3">The sequence shown here is derived from an EMBL/GenBank/DDBJ whole genome shotgun (WGS) entry which is preliminary data.</text>
</comment>
<gene>
    <name evidence="3" type="ORF">GH754_08030</name>
</gene>
<dbReference type="InterPro" id="IPR006016">
    <property type="entry name" value="UspA"/>
</dbReference>
<dbReference type="RefSeq" id="WP_153728189.1">
    <property type="nucleotide sequence ID" value="NZ_WJNH01000004.1"/>
</dbReference>
<dbReference type="OrthoDB" id="9777884at2"/>
<name>A0A6G1X5M9_9BACI</name>
<dbReference type="SUPFAM" id="SSF52402">
    <property type="entry name" value="Adenine nucleotide alpha hydrolases-like"/>
    <property type="match status" value="1"/>
</dbReference>
<accession>A0A6G1X5M9</accession>
<dbReference type="Gene3D" id="3.40.50.620">
    <property type="entry name" value="HUPs"/>
    <property type="match status" value="1"/>
</dbReference>
<dbReference type="PANTHER" id="PTHR31964:SF113">
    <property type="entry name" value="USPA DOMAIN-CONTAINING PROTEIN"/>
    <property type="match status" value="1"/>
</dbReference>
<feature type="domain" description="UspA" evidence="2">
    <location>
        <begin position="4"/>
        <end position="140"/>
    </location>
</feature>
<reference evidence="3 4" key="1">
    <citation type="submission" date="2019-11" db="EMBL/GenBank/DDBJ databases">
        <authorList>
            <person name="Li J."/>
        </authorList>
    </citation>
    <scope>NUCLEOTIDE SEQUENCE [LARGE SCALE GENOMIC DNA]</scope>
    <source>
        <strain evidence="3 4">J4</strain>
    </source>
</reference>
<dbReference type="Pfam" id="PF00582">
    <property type="entry name" value="Usp"/>
    <property type="match status" value="1"/>
</dbReference>
<comment type="similarity">
    <text evidence="1">Belongs to the universal stress protein A family.</text>
</comment>
<dbReference type="PANTHER" id="PTHR31964">
    <property type="entry name" value="ADENINE NUCLEOTIDE ALPHA HYDROLASES-LIKE SUPERFAMILY PROTEIN"/>
    <property type="match status" value="1"/>
</dbReference>
<keyword evidence="4" id="KW-1185">Reference proteome</keyword>
<dbReference type="PRINTS" id="PR01438">
    <property type="entry name" value="UNVRSLSTRESS"/>
</dbReference>
<evidence type="ECO:0000313" key="3">
    <source>
        <dbReference type="EMBL" id="MRG86274.1"/>
    </source>
</evidence>
<dbReference type="InterPro" id="IPR006015">
    <property type="entry name" value="Universal_stress_UspA"/>
</dbReference>
<organism evidence="3 4">
    <name type="scientific">Salinibacillus xinjiangensis</name>
    <dbReference type="NCBI Taxonomy" id="1229268"/>
    <lineage>
        <taxon>Bacteria</taxon>
        <taxon>Bacillati</taxon>
        <taxon>Bacillota</taxon>
        <taxon>Bacilli</taxon>
        <taxon>Bacillales</taxon>
        <taxon>Bacillaceae</taxon>
        <taxon>Salinibacillus</taxon>
    </lineage>
</organism>
<evidence type="ECO:0000313" key="4">
    <source>
        <dbReference type="Proteomes" id="UP000480185"/>
    </source>
</evidence>
<evidence type="ECO:0000256" key="1">
    <source>
        <dbReference type="ARBA" id="ARBA00008791"/>
    </source>
</evidence>
<dbReference type="InterPro" id="IPR014729">
    <property type="entry name" value="Rossmann-like_a/b/a_fold"/>
</dbReference>
<proteinExistence type="inferred from homology"/>
<evidence type="ECO:0000259" key="2">
    <source>
        <dbReference type="Pfam" id="PF00582"/>
    </source>
</evidence>
<dbReference type="Proteomes" id="UP000480185">
    <property type="component" value="Unassembled WGS sequence"/>
</dbReference>
<dbReference type="EMBL" id="WJNH01000004">
    <property type="protein sequence ID" value="MRG86274.1"/>
    <property type="molecule type" value="Genomic_DNA"/>
</dbReference>